<protein>
    <recommendedName>
        <fullName evidence="3">Lipoprotein</fullName>
    </recommendedName>
</protein>
<evidence type="ECO:0000313" key="1">
    <source>
        <dbReference type="EMBL" id="WAC13762.1"/>
    </source>
</evidence>
<dbReference type="Proteomes" id="UP001164653">
    <property type="component" value="Chromosome"/>
</dbReference>
<reference evidence="1" key="1">
    <citation type="submission" date="2022-11" db="EMBL/GenBank/DDBJ databases">
        <title>Dyadobacter pollutisoli sp. nov., isolated from plastic dumped soil.</title>
        <authorList>
            <person name="Kim J.M."/>
            <person name="Kim K.R."/>
            <person name="Lee J.K."/>
            <person name="Hao L."/>
            <person name="Jeon C.O."/>
        </authorList>
    </citation>
    <scope>NUCLEOTIDE SEQUENCE</scope>
    <source>
        <strain evidence="1">U1</strain>
    </source>
</reference>
<name>A0A9E8NF07_9BACT</name>
<sequence length="141" mass="15659">MKKTILFALIWVAAVACDQKQDATPQAELKATSVPYRQMTTVAAAGSDLKVDLQEITDSRCPKNVVCIQMGSAAMKFNVSDASNKVDVNVIYKGDRKTDYQTFTLSGQTYLLRVSEVLPYPETTQSPKLEDYKVDVTIEKK</sequence>
<evidence type="ECO:0000313" key="2">
    <source>
        <dbReference type="Proteomes" id="UP001164653"/>
    </source>
</evidence>
<dbReference type="EMBL" id="CP112998">
    <property type="protein sequence ID" value="WAC13762.1"/>
    <property type="molecule type" value="Genomic_DNA"/>
</dbReference>
<dbReference type="RefSeq" id="WP_244819130.1">
    <property type="nucleotide sequence ID" value="NZ_CP112998.1"/>
</dbReference>
<dbReference type="KEGG" id="dpf:ON006_07335"/>
<keyword evidence="2" id="KW-1185">Reference proteome</keyword>
<dbReference type="PROSITE" id="PS51257">
    <property type="entry name" value="PROKAR_LIPOPROTEIN"/>
    <property type="match status" value="1"/>
</dbReference>
<dbReference type="AlphaFoldDB" id="A0A9E8NF07"/>
<gene>
    <name evidence="1" type="ORF">ON006_07335</name>
</gene>
<organism evidence="1 2">
    <name type="scientific">Dyadobacter pollutisoli</name>
    <dbReference type="NCBI Taxonomy" id="2910158"/>
    <lineage>
        <taxon>Bacteria</taxon>
        <taxon>Pseudomonadati</taxon>
        <taxon>Bacteroidota</taxon>
        <taxon>Cytophagia</taxon>
        <taxon>Cytophagales</taxon>
        <taxon>Spirosomataceae</taxon>
        <taxon>Dyadobacter</taxon>
    </lineage>
</organism>
<proteinExistence type="predicted"/>
<accession>A0A9E8NF07</accession>
<evidence type="ECO:0008006" key="3">
    <source>
        <dbReference type="Google" id="ProtNLM"/>
    </source>
</evidence>